<reference evidence="2" key="1">
    <citation type="journal article" date="2014" name="Int. J. Syst. Evol. Microbiol.">
        <title>Complete genome sequence of Corynebacterium casei LMG S-19264T (=DSM 44701T), isolated from a smear-ripened cheese.</title>
        <authorList>
            <consortium name="US DOE Joint Genome Institute (JGI-PGF)"/>
            <person name="Walter F."/>
            <person name="Albersmeier A."/>
            <person name="Kalinowski J."/>
            <person name="Ruckert C."/>
        </authorList>
    </citation>
    <scope>NUCLEOTIDE SEQUENCE</scope>
    <source>
        <strain evidence="2">VKM Ac-2007</strain>
    </source>
</reference>
<feature type="compositionally biased region" description="Basic residues" evidence="1">
    <location>
        <begin position="81"/>
        <end position="96"/>
    </location>
</feature>
<feature type="region of interest" description="Disordered" evidence="1">
    <location>
        <begin position="1"/>
        <end position="29"/>
    </location>
</feature>
<sequence>MTPSQGYADRRPDEAAYGTPDIPGEGGYDERCPGYQPDCVFVCDARIRLTGAARRPPRAVRRPREALPGAGETSESGVVGKRSRPPRSSSQKRKYQ</sequence>
<evidence type="ECO:0000313" key="2">
    <source>
        <dbReference type="EMBL" id="GLK07239.1"/>
    </source>
</evidence>
<dbReference type="EMBL" id="BSEV01000001">
    <property type="protein sequence ID" value="GLK07239.1"/>
    <property type="molecule type" value="Genomic_DNA"/>
</dbReference>
<comment type="caution">
    <text evidence="2">The sequence shown here is derived from an EMBL/GenBank/DDBJ whole genome shotgun (WGS) entry which is preliminary data.</text>
</comment>
<evidence type="ECO:0000313" key="3">
    <source>
        <dbReference type="Proteomes" id="UP001143474"/>
    </source>
</evidence>
<evidence type="ECO:0000256" key="1">
    <source>
        <dbReference type="SAM" id="MobiDB-lite"/>
    </source>
</evidence>
<organism evidence="2 3">
    <name type="scientific">Streptosporangium carneum</name>
    <dbReference type="NCBI Taxonomy" id="47481"/>
    <lineage>
        <taxon>Bacteria</taxon>
        <taxon>Bacillati</taxon>
        <taxon>Actinomycetota</taxon>
        <taxon>Actinomycetes</taxon>
        <taxon>Streptosporangiales</taxon>
        <taxon>Streptosporangiaceae</taxon>
        <taxon>Streptosporangium</taxon>
    </lineage>
</organism>
<dbReference type="AlphaFoldDB" id="A0A9W6MAF1"/>
<protein>
    <submittedName>
        <fullName evidence="2">Uncharacterized protein</fullName>
    </submittedName>
</protein>
<feature type="region of interest" description="Disordered" evidence="1">
    <location>
        <begin position="51"/>
        <end position="96"/>
    </location>
</feature>
<proteinExistence type="predicted"/>
<reference evidence="2" key="2">
    <citation type="submission" date="2023-01" db="EMBL/GenBank/DDBJ databases">
        <authorList>
            <person name="Sun Q."/>
            <person name="Evtushenko L."/>
        </authorList>
    </citation>
    <scope>NUCLEOTIDE SEQUENCE</scope>
    <source>
        <strain evidence="2">VKM Ac-2007</strain>
    </source>
</reference>
<dbReference type="Proteomes" id="UP001143474">
    <property type="component" value="Unassembled WGS sequence"/>
</dbReference>
<keyword evidence="3" id="KW-1185">Reference proteome</keyword>
<accession>A0A9W6MAF1</accession>
<gene>
    <name evidence="2" type="ORF">GCM10017600_06440</name>
</gene>
<name>A0A9W6MAF1_9ACTN</name>